<dbReference type="PROSITE" id="PS51845">
    <property type="entry name" value="PDEASE_I_2"/>
    <property type="match status" value="1"/>
</dbReference>
<keyword evidence="3 4" id="KW-0378">Hydrolase</keyword>
<feature type="domain" description="PDEase" evidence="5">
    <location>
        <begin position="551"/>
        <end position="875"/>
    </location>
</feature>
<evidence type="ECO:0000256" key="4">
    <source>
        <dbReference type="RuleBase" id="RU363067"/>
    </source>
</evidence>
<keyword evidence="6" id="KW-1185">Reference proteome</keyword>
<dbReference type="RefSeq" id="XP_065667287.1">
    <property type="nucleotide sequence ID" value="XM_065811215.1"/>
</dbReference>
<dbReference type="EC" id="3.1.4.-" evidence="4"/>
<dbReference type="InterPro" id="IPR023088">
    <property type="entry name" value="PDEase"/>
</dbReference>
<dbReference type="InterPro" id="IPR023174">
    <property type="entry name" value="PDEase_CS"/>
</dbReference>
<dbReference type="InterPro" id="IPR029016">
    <property type="entry name" value="GAF-like_dom_sf"/>
</dbReference>
<evidence type="ECO:0000313" key="6">
    <source>
        <dbReference type="Proteomes" id="UP001652625"/>
    </source>
</evidence>
<keyword evidence="1" id="KW-0140">cGMP</keyword>
<dbReference type="PANTHER" id="PTHR11347">
    <property type="entry name" value="CYCLIC NUCLEOTIDE PHOSPHODIESTERASE"/>
    <property type="match status" value="1"/>
</dbReference>
<evidence type="ECO:0000259" key="5">
    <source>
        <dbReference type="PROSITE" id="PS51845"/>
    </source>
</evidence>
<keyword evidence="2 4" id="KW-0479">Metal-binding</keyword>
<dbReference type="Gene3D" id="1.10.1300.10">
    <property type="entry name" value="3'5'-cyclic nucleotide phosphodiesterase, catalytic domain"/>
    <property type="match status" value="1"/>
</dbReference>
<name>A0ABM4CZ91_HYDVU</name>
<dbReference type="SUPFAM" id="SSF109604">
    <property type="entry name" value="HD-domain/PDEase-like"/>
    <property type="match status" value="1"/>
</dbReference>
<reference evidence="7" key="1">
    <citation type="submission" date="2025-08" db="UniProtKB">
        <authorList>
            <consortium name="RefSeq"/>
        </authorList>
    </citation>
    <scope>IDENTIFICATION</scope>
</reference>
<dbReference type="InterPro" id="IPR003607">
    <property type="entry name" value="HD/PDEase_dom"/>
</dbReference>
<dbReference type="SUPFAM" id="SSF55781">
    <property type="entry name" value="GAF domain-like"/>
    <property type="match status" value="2"/>
</dbReference>
<dbReference type="InterPro" id="IPR003018">
    <property type="entry name" value="GAF"/>
</dbReference>
<dbReference type="Gene3D" id="3.30.450.40">
    <property type="match status" value="2"/>
</dbReference>
<protein>
    <recommendedName>
        <fullName evidence="4">Phosphodiesterase</fullName>
        <ecNumber evidence="4">3.1.4.-</ecNumber>
    </recommendedName>
</protein>
<dbReference type="SMART" id="SM00065">
    <property type="entry name" value="GAF"/>
    <property type="match status" value="2"/>
</dbReference>
<dbReference type="InterPro" id="IPR002073">
    <property type="entry name" value="PDEase_catalytic_dom"/>
</dbReference>
<dbReference type="CDD" id="cd00077">
    <property type="entry name" value="HDc"/>
    <property type="match status" value="1"/>
</dbReference>
<organism evidence="6 7">
    <name type="scientific">Hydra vulgaris</name>
    <name type="common">Hydra</name>
    <name type="synonym">Hydra attenuata</name>
    <dbReference type="NCBI Taxonomy" id="6087"/>
    <lineage>
        <taxon>Eukaryota</taxon>
        <taxon>Metazoa</taxon>
        <taxon>Cnidaria</taxon>
        <taxon>Hydrozoa</taxon>
        <taxon>Hydroidolina</taxon>
        <taxon>Anthoathecata</taxon>
        <taxon>Aplanulata</taxon>
        <taxon>Hydridae</taxon>
        <taxon>Hydra</taxon>
    </lineage>
</organism>
<accession>A0ABM4CZ91</accession>
<comment type="cofactor">
    <cofactor evidence="4">
        <name>a divalent metal cation</name>
        <dbReference type="ChEBI" id="CHEBI:60240"/>
    </cofactor>
    <text evidence="4">Binds 2 divalent metal cations per subunit. Site 1 may preferentially bind zinc ions, while site 2 has a preference for magnesium and/or manganese ions.</text>
</comment>
<evidence type="ECO:0000313" key="7">
    <source>
        <dbReference type="RefSeq" id="XP_065667287.1"/>
    </source>
</evidence>
<dbReference type="PRINTS" id="PR00387">
    <property type="entry name" value="PDIESTERASE1"/>
</dbReference>
<proteinExistence type="inferred from homology"/>
<sequence length="905" mass="103323">MDKYDDNEVNNFNGSEECLEKFGLSFNEDDDEDDDDDLSEERVEAWLDANEDFAASYFSRKAQKLMLDKFMPRSSRQSTQSRTSSPLPGSFLMQHATSSTNLASGTITPARKISSVDFEKGFLKPILSHVDGVPSFLRLERSISRPLRQRKSKEELKELKILDEQALLMELVKDIANDLEINSLCHKILQNVSILTDGDRCSIFLVQDYGHGPKLLVSQVYDVNADSCVEEMKAKKEIVVPWGTGIVGHVAKYGETLNIPDAYADPRFNQEVDKQLGYHTRSILCMPIISTVEDNEKIIAVAQVINKSGVRSSHVFTEEDEKIFQKYLVFCGLGISNAQLFEQFQVEMKRNLVLLDLARVIFEEQSTLHDVVHKIMLNTQSLLQCERCSVLLVDPSSKSLFSQAFDLEAKDYIDEDGELRRKQSCGLSEVRFPINIGITGYVASTGETLNIPDAYADPRFDPSVDGGSDFKTKTILCMSIKNSKGEIIGVVQLLNKMDGKPFNQNDENLFEAFAIFCGMAIHNTSIYEECLRAMARQKIALDILSYHATATDVEGTSLMKEIVPSSKTFRLRELTFDDAALSDKETCLAVLRMFQDLRLITRFKIDYQVLCNWILSVKKNYRKVIYHNWRHAFNVTQTMFLMLKENSDFKCNFSDEEKLALLVGCLCHDLDHRGTNNNFQVKSASPLSQLYGTSVMEHHHFDHCIMILHSSGNEIFNKLLPDEYNTVINLLEHAILSTDLALYFSKRQEYFDLVKNSTFNWNAESNRSLIRSMIMTACDVSAICKPWPIQQRVAHLVAEEFFQQGDLEQKELNQTPIEMMDRAKKDKLPKMQVGFVDGICLPIYTHLAMHYTKFKSFLMACVNNKQHWMQLDAEYEARCAAKAKELEIVEESKKHPFNIKLRKTR</sequence>
<dbReference type="InterPro" id="IPR036971">
    <property type="entry name" value="PDEase_catalytic_dom_sf"/>
</dbReference>
<comment type="similarity">
    <text evidence="4">Belongs to the cyclic nucleotide phosphodiesterase family.</text>
</comment>
<evidence type="ECO:0000256" key="3">
    <source>
        <dbReference type="ARBA" id="ARBA00022801"/>
    </source>
</evidence>
<dbReference type="GeneID" id="100198317"/>
<dbReference type="PROSITE" id="PS00126">
    <property type="entry name" value="PDEASE_I_1"/>
    <property type="match status" value="1"/>
</dbReference>
<gene>
    <name evidence="7" type="primary">LOC100198317</name>
</gene>
<evidence type="ECO:0000256" key="1">
    <source>
        <dbReference type="ARBA" id="ARBA00022535"/>
    </source>
</evidence>
<dbReference type="SMART" id="SM00471">
    <property type="entry name" value="HDc"/>
    <property type="match status" value="1"/>
</dbReference>
<evidence type="ECO:0000256" key="2">
    <source>
        <dbReference type="ARBA" id="ARBA00022723"/>
    </source>
</evidence>
<dbReference type="Pfam" id="PF01590">
    <property type="entry name" value="GAF"/>
    <property type="match status" value="2"/>
</dbReference>
<dbReference type="Pfam" id="PF00233">
    <property type="entry name" value="PDEase_I"/>
    <property type="match status" value="1"/>
</dbReference>
<dbReference type="Proteomes" id="UP001652625">
    <property type="component" value="Chromosome 12"/>
</dbReference>